<evidence type="ECO:0000256" key="2">
    <source>
        <dbReference type="ARBA" id="ARBA00022679"/>
    </source>
</evidence>
<comment type="cofactor">
    <cofactor evidence="1 5">
        <name>pyridoxal 5'-phosphate</name>
        <dbReference type="ChEBI" id="CHEBI:597326"/>
    </cofactor>
</comment>
<feature type="binding site" evidence="5">
    <location>
        <begin position="219"/>
        <end position="221"/>
    </location>
    <ligand>
        <name>pyridoxal 5'-phosphate</name>
        <dbReference type="ChEBI" id="CHEBI:597326"/>
    </ligand>
</feature>
<comment type="subunit">
    <text evidence="5">Homodimer. Interacts with SepRS.</text>
</comment>
<dbReference type="Gene3D" id="3.90.1150.10">
    <property type="entry name" value="Aspartate Aminotransferase, domain 1"/>
    <property type="match status" value="1"/>
</dbReference>
<dbReference type="GO" id="GO:0016874">
    <property type="term" value="F:ligase activity"/>
    <property type="evidence" value="ECO:0007669"/>
    <property type="project" value="UniProtKB-KW"/>
</dbReference>
<name>A0AAE3HBA0_9EURY</name>
<evidence type="ECO:0000313" key="7">
    <source>
        <dbReference type="Proteomes" id="UP001206983"/>
    </source>
</evidence>
<comment type="similarity">
    <text evidence="5">Belongs to the SepCysS family.</text>
</comment>
<dbReference type="RefSeq" id="WP_256622431.1">
    <property type="nucleotide sequence ID" value="NZ_JTEO01000004.1"/>
</dbReference>
<dbReference type="PANTHER" id="PTHR43586">
    <property type="entry name" value="CYSTEINE DESULFURASE"/>
    <property type="match status" value="1"/>
</dbReference>
<dbReference type="SUPFAM" id="SSF53383">
    <property type="entry name" value="PLP-dependent transferases"/>
    <property type="match status" value="1"/>
</dbReference>
<dbReference type="GO" id="GO:0043766">
    <property type="term" value="F:Sep-tRNA:Cys-tRNA synthase activity"/>
    <property type="evidence" value="ECO:0007669"/>
    <property type="project" value="UniProtKB-UniRule"/>
</dbReference>
<dbReference type="InterPro" id="IPR013375">
    <property type="entry name" value="Sep_Cys-tRNA_synth_arc"/>
</dbReference>
<dbReference type="PANTHER" id="PTHR43586:SF3">
    <property type="entry name" value="O-PHOSPHO-L-SERYL-TRNA:CYS-TRNA SYNTHASE"/>
    <property type="match status" value="1"/>
</dbReference>
<dbReference type="InterPro" id="IPR008829">
    <property type="entry name" value="SepSecS/SepCysS"/>
</dbReference>
<dbReference type="InterPro" id="IPR015421">
    <property type="entry name" value="PyrdxlP-dep_Trfase_major"/>
</dbReference>
<organism evidence="6 7">
    <name type="scientific">Methanolobus chelungpuianus</name>
    <dbReference type="NCBI Taxonomy" id="502115"/>
    <lineage>
        <taxon>Archaea</taxon>
        <taxon>Methanobacteriati</taxon>
        <taxon>Methanobacteriota</taxon>
        <taxon>Stenosarchaea group</taxon>
        <taxon>Methanomicrobia</taxon>
        <taxon>Methanosarcinales</taxon>
        <taxon>Methanosarcinaceae</taxon>
        <taxon>Methanolobus</taxon>
    </lineage>
</organism>
<dbReference type="NCBIfam" id="TIGR02539">
    <property type="entry name" value="SepCysS"/>
    <property type="match status" value="1"/>
</dbReference>
<evidence type="ECO:0000313" key="6">
    <source>
        <dbReference type="EMBL" id="MCQ6962623.1"/>
    </source>
</evidence>
<keyword evidence="6" id="KW-0436">Ligase</keyword>
<dbReference type="HAMAP" id="MF_01675">
    <property type="entry name" value="Sep_Cys_tRNA_synth"/>
    <property type="match status" value="1"/>
</dbReference>
<keyword evidence="7" id="KW-1185">Reference proteome</keyword>
<evidence type="ECO:0000256" key="3">
    <source>
        <dbReference type="ARBA" id="ARBA00022898"/>
    </source>
</evidence>
<evidence type="ECO:0000256" key="4">
    <source>
        <dbReference type="ARBA" id="ARBA00022917"/>
    </source>
</evidence>
<comment type="catalytic activity">
    <reaction evidence="5">
        <text>O-phospho-L-seryl-tRNA(Cys) + hydrogen sulfide + H(+) = L-cysteinyl-tRNA(Cys) + phosphate</text>
        <dbReference type="Rhea" id="RHEA:25686"/>
        <dbReference type="Rhea" id="RHEA-COMP:9679"/>
        <dbReference type="Rhea" id="RHEA-COMP:9719"/>
        <dbReference type="ChEBI" id="CHEBI:15378"/>
        <dbReference type="ChEBI" id="CHEBI:29919"/>
        <dbReference type="ChEBI" id="CHEBI:43474"/>
        <dbReference type="ChEBI" id="CHEBI:78517"/>
        <dbReference type="ChEBI" id="CHEBI:78551"/>
        <dbReference type="EC" id="2.5.1.73"/>
    </reaction>
</comment>
<comment type="function">
    <text evidence="5">Converts O-phospho-L-seryl-tRNA(Cys) (Sep-tRNA(Cys)) to L-cysteinyl-tRNA(Cys) (Cys-tRNA(Cys)).</text>
</comment>
<dbReference type="InterPro" id="IPR015422">
    <property type="entry name" value="PyrdxlP-dep_Trfase_small"/>
</dbReference>
<accession>A0AAE3HBA0</accession>
<keyword evidence="4 5" id="KW-0648">Protein biosynthesis</keyword>
<proteinExistence type="inferred from homology"/>
<dbReference type="AlphaFoldDB" id="A0AAE3HBA0"/>
<keyword evidence="3 5" id="KW-0663">Pyridoxal phosphate</keyword>
<dbReference type="GO" id="GO:0006412">
    <property type="term" value="P:translation"/>
    <property type="evidence" value="ECO:0007669"/>
    <property type="project" value="UniProtKB-KW"/>
</dbReference>
<keyword evidence="2 5" id="KW-0808">Transferase</keyword>
<dbReference type="Pfam" id="PF05889">
    <property type="entry name" value="SepSecS"/>
    <property type="match status" value="1"/>
</dbReference>
<feature type="binding site" evidence="5">
    <location>
        <begin position="89"/>
        <end position="90"/>
    </location>
    <ligand>
        <name>pyridoxal 5'-phosphate</name>
        <dbReference type="ChEBI" id="CHEBI:597326"/>
    </ligand>
</feature>
<reference evidence="6 7" key="1">
    <citation type="journal article" date="2011" name="Appl. Environ. Microbiol.">
        <title>Methanogenic archaea isolated from Taiwan's Chelungpu fault.</title>
        <authorList>
            <person name="Wu S.Y."/>
            <person name="Lai M.C."/>
        </authorList>
    </citation>
    <scope>NUCLEOTIDE SEQUENCE [LARGE SCALE GENOMIC DNA]</scope>
    <source>
        <strain evidence="6 7">St545Mb</strain>
    </source>
</reference>
<dbReference type="EC" id="2.5.1.73" evidence="5"/>
<dbReference type="EMBL" id="JTEO01000004">
    <property type="protein sequence ID" value="MCQ6962623.1"/>
    <property type="molecule type" value="Genomic_DNA"/>
</dbReference>
<dbReference type="NCBIfam" id="NF006810">
    <property type="entry name" value="PRK09331.1"/>
    <property type="match status" value="1"/>
</dbReference>
<evidence type="ECO:0000256" key="1">
    <source>
        <dbReference type="ARBA" id="ARBA00001933"/>
    </source>
</evidence>
<dbReference type="Gene3D" id="3.40.640.10">
    <property type="entry name" value="Type I PLP-dependent aspartate aminotransferase-like (Major domain)"/>
    <property type="match status" value="1"/>
</dbReference>
<feature type="binding site" evidence="5">
    <location>
        <position position="196"/>
    </location>
    <ligand>
        <name>pyridoxal 5'-phosphate</name>
        <dbReference type="ChEBI" id="CHEBI:597326"/>
    </ligand>
</feature>
<sequence>MALDDAALKKFGFIPREPKDAINIDPLQTGGKLTEEARRALLEWGDGYSVCDFCGGVLDLIKKPPIEELVHSALPEFLNTDAVRLTHGARESKFAVMHSIAKEGDYMVLDKVAHYSSFVAAQRARLNVVTVPHSESPEYRTDAEGYATVIEEVINKTGRPPALAQVTYPDGSYGNLADVKRISDICHSYDVPLMVNGAYSVGRMPIDAKALGADFIVGSGHKSMASSGPIGILGVREEYADTVFAKSPTHPAKEVELLGCTVRGAPVMTMIASFPHVVQRTRNWDNEVADARWFSSRMADLGIVQKGERPHNHDLMFFEAPVFYEISQKAKKGRYFLYRELKERNIHGIKSGLTKYFKLSTYQVGRDNLKYVADSFEEIIEKHRTA</sequence>
<feature type="modified residue" description="N6-(pyridoxal phosphate)lysine" evidence="5">
    <location>
        <position position="222"/>
    </location>
</feature>
<gene>
    <name evidence="6" type="ORF">PV02_05715</name>
</gene>
<evidence type="ECO:0000256" key="5">
    <source>
        <dbReference type="HAMAP-Rule" id="MF_01675"/>
    </source>
</evidence>
<dbReference type="Proteomes" id="UP001206983">
    <property type="component" value="Unassembled WGS sequence"/>
</dbReference>
<protein>
    <recommendedName>
        <fullName evidence="5">O-phospho-L-seryl-tRNA:Cys-tRNA synthase</fullName>
        <ecNumber evidence="5">2.5.1.73</ecNumber>
    </recommendedName>
    <alternativeName>
        <fullName evidence="5">Sep-tRNA:Cys-tRNA synthase</fullName>
        <shortName evidence="5">SepCysS</shortName>
    </alternativeName>
</protein>
<comment type="caution">
    <text evidence="6">The sequence shown here is derived from an EMBL/GenBank/DDBJ whole genome shotgun (WGS) entry which is preliminary data.</text>
</comment>
<dbReference type="InterPro" id="IPR015424">
    <property type="entry name" value="PyrdxlP-dep_Trfase"/>
</dbReference>